<feature type="transmembrane region" description="Helical" evidence="7">
    <location>
        <begin position="170"/>
        <end position="190"/>
    </location>
</feature>
<reference evidence="8 9" key="1">
    <citation type="submission" date="2018-11" db="EMBL/GenBank/DDBJ databases">
        <title>Gemmobacter sp. nov., YIM 102744-1 draft genome.</title>
        <authorList>
            <person name="Li G."/>
            <person name="Jiang Y."/>
        </authorList>
    </citation>
    <scope>NUCLEOTIDE SEQUENCE [LARGE SCALE GENOMIC DNA]</scope>
    <source>
        <strain evidence="8 9">YIM 102744-1</strain>
    </source>
</reference>
<evidence type="ECO:0000256" key="3">
    <source>
        <dbReference type="ARBA" id="ARBA00022475"/>
    </source>
</evidence>
<evidence type="ECO:0000256" key="1">
    <source>
        <dbReference type="ARBA" id="ARBA00004141"/>
    </source>
</evidence>
<evidence type="ECO:0000256" key="5">
    <source>
        <dbReference type="ARBA" id="ARBA00022989"/>
    </source>
</evidence>
<feature type="transmembrane region" description="Helical" evidence="7">
    <location>
        <begin position="285"/>
        <end position="305"/>
    </location>
</feature>
<evidence type="ECO:0000313" key="8">
    <source>
        <dbReference type="EMBL" id="RRH69379.1"/>
    </source>
</evidence>
<dbReference type="AlphaFoldDB" id="A0A3P3D4R7"/>
<keyword evidence="9" id="KW-1185">Reference proteome</keyword>
<proteinExistence type="predicted"/>
<feature type="transmembrane region" description="Helical" evidence="7">
    <location>
        <begin position="127"/>
        <end position="149"/>
    </location>
</feature>
<feature type="transmembrane region" description="Helical" evidence="7">
    <location>
        <begin position="96"/>
        <end position="115"/>
    </location>
</feature>
<feature type="transmembrane region" description="Helical" evidence="7">
    <location>
        <begin position="228"/>
        <end position="250"/>
    </location>
</feature>
<feature type="transmembrane region" description="Helical" evidence="7">
    <location>
        <begin position="7"/>
        <end position="26"/>
    </location>
</feature>
<name>A0A3P3D4R7_9RHOB</name>
<comment type="caution">
    <text evidence="8">The sequence shown here is derived from an EMBL/GenBank/DDBJ whole genome shotgun (WGS) entry which is preliminary data.</text>
</comment>
<gene>
    <name evidence="8" type="ORF">EG244_18460</name>
</gene>
<dbReference type="InterPro" id="IPR004776">
    <property type="entry name" value="Mem_transp_PIN-like"/>
</dbReference>
<evidence type="ECO:0000256" key="6">
    <source>
        <dbReference type="ARBA" id="ARBA00023136"/>
    </source>
</evidence>
<evidence type="ECO:0000313" key="9">
    <source>
        <dbReference type="Proteomes" id="UP000282125"/>
    </source>
</evidence>
<feature type="transmembrane region" description="Helical" evidence="7">
    <location>
        <begin position="196"/>
        <end position="216"/>
    </location>
</feature>
<dbReference type="PANTHER" id="PTHR36838:SF3">
    <property type="entry name" value="TRANSPORTER AUXIN EFFLUX CARRIER EC FAMILY"/>
    <property type="match status" value="1"/>
</dbReference>
<comment type="subcellular location">
    <subcellularLocation>
        <location evidence="1">Membrane</location>
        <topology evidence="1">Multi-pass membrane protein</topology>
    </subcellularLocation>
</comment>
<dbReference type="GO" id="GO:0055085">
    <property type="term" value="P:transmembrane transport"/>
    <property type="evidence" value="ECO:0007669"/>
    <property type="project" value="InterPro"/>
</dbReference>
<keyword evidence="5 7" id="KW-1133">Transmembrane helix</keyword>
<protein>
    <submittedName>
        <fullName evidence="8">AEC family transporter</fullName>
    </submittedName>
</protein>
<feature type="transmembrane region" description="Helical" evidence="7">
    <location>
        <begin position="64"/>
        <end position="84"/>
    </location>
</feature>
<evidence type="ECO:0000256" key="4">
    <source>
        <dbReference type="ARBA" id="ARBA00022692"/>
    </source>
</evidence>
<dbReference type="GO" id="GO:0016020">
    <property type="term" value="C:membrane"/>
    <property type="evidence" value="ECO:0007669"/>
    <property type="project" value="UniProtKB-SubCell"/>
</dbReference>
<dbReference type="Pfam" id="PF03547">
    <property type="entry name" value="Mem_trans"/>
    <property type="match status" value="2"/>
</dbReference>
<feature type="transmembrane region" description="Helical" evidence="7">
    <location>
        <begin position="256"/>
        <end position="278"/>
    </location>
</feature>
<dbReference type="EMBL" id="RRAZ01000044">
    <property type="protein sequence ID" value="RRH69379.1"/>
    <property type="molecule type" value="Genomic_DNA"/>
</dbReference>
<sequence length="309" mass="32805">MLLLLDVILPVFLIIGAGYAAVWRGWFKDDWVEGLMRFTQGYAIPCMTFRAVAQMNLSNDFEPAMLVSFYLGALCGFTAALLGARFIFKRPWTDSVAIGFVGLFSNSVLLGLPISERAWGADAVASNFTIIAFHAAFCYGIGLTAMEVARNAGGGLRAAAPRILKAMFRNPLILAMLLGVTVNVTGVSLPKAGWDAINMLSGAALPAALFGLGGTLYRYRPEGDIATILYVTAVSLVLHPAVTYGLALALNVSDEGLRSAVITSAMAPGINAYMFAAMYGVAKRVAASTVLIGTALTVLTAWGWLHILP</sequence>
<keyword evidence="4 7" id="KW-0812">Transmembrane</keyword>
<accession>A0A3P3D4R7</accession>
<evidence type="ECO:0000256" key="7">
    <source>
        <dbReference type="SAM" id="Phobius"/>
    </source>
</evidence>
<evidence type="ECO:0000256" key="2">
    <source>
        <dbReference type="ARBA" id="ARBA00022448"/>
    </source>
</evidence>
<dbReference type="RefSeq" id="WP_124966643.1">
    <property type="nucleotide sequence ID" value="NZ_RRAZ01000044.1"/>
</dbReference>
<keyword evidence="3" id="KW-1003">Cell membrane</keyword>
<keyword evidence="6 7" id="KW-0472">Membrane</keyword>
<keyword evidence="2" id="KW-0813">Transport</keyword>
<dbReference type="PANTHER" id="PTHR36838">
    <property type="entry name" value="AUXIN EFFLUX CARRIER FAMILY PROTEIN"/>
    <property type="match status" value="1"/>
</dbReference>
<dbReference type="OrthoDB" id="9810457at2"/>
<organism evidence="8 9">
    <name type="scientific">Falsigemmobacter faecalis</name>
    <dbReference type="NCBI Taxonomy" id="2488730"/>
    <lineage>
        <taxon>Bacteria</taxon>
        <taxon>Pseudomonadati</taxon>
        <taxon>Pseudomonadota</taxon>
        <taxon>Alphaproteobacteria</taxon>
        <taxon>Rhodobacterales</taxon>
        <taxon>Paracoccaceae</taxon>
        <taxon>Falsigemmobacter</taxon>
    </lineage>
</organism>
<dbReference type="Proteomes" id="UP000282125">
    <property type="component" value="Unassembled WGS sequence"/>
</dbReference>